<sequence>KLAAPGTKSSSSRFPLELVSSWNAEHVVSTSVYARIDICYLVMSSRQSDQTLSQSRR</sequence>
<proteinExistence type="predicted"/>
<evidence type="ECO:0000313" key="1">
    <source>
        <dbReference type="EMBL" id="CAD1479823.1"/>
    </source>
</evidence>
<dbReference type="Proteomes" id="UP000752696">
    <property type="component" value="Unassembled WGS sequence"/>
</dbReference>
<comment type="caution">
    <text evidence="1">The sequence shown here is derived from an EMBL/GenBank/DDBJ whole genome shotgun (WGS) entry which is preliminary data.</text>
</comment>
<protein>
    <submittedName>
        <fullName evidence="1">Uncharacterized protein</fullName>
    </submittedName>
</protein>
<name>A0A6V7HL52_9HYME</name>
<feature type="non-terminal residue" evidence="1">
    <location>
        <position position="1"/>
    </location>
</feature>
<dbReference type="EMBL" id="CAJDYZ010011683">
    <property type="protein sequence ID" value="CAD1479823.1"/>
    <property type="molecule type" value="Genomic_DNA"/>
</dbReference>
<dbReference type="AlphaFoldDB" id="A0A6V7HL52"/>
<reference evidence="1" key="1">
    <citation type="submission" date="2020-07" db="EMBL/GenBank/DDBJ databases">
        <authorList>
            <person name="Nazaruddin N."/>
        </authorList>
    </citation>
    <scope>NUCLEOTIDE SEQUENCE</scope>
</reference>
<feature type="non-terminal residue" evidence="1">
    <location>
        <position position="57"/>
    </location>
</feature>
<gene>
    <name evidence="1" type="ORF">MHI_LOCUS884961</name>
</gene>
<organism evidence="1 2">
    <name type="scientific">Heterotrigona itama</name>
    <dbReference type="NCBI Taxonomy" id="395501"/>
    <lineage>
        <taxon>Eukaryota</taxon>
        <taxon>Metazoa</taxon>
        <taxon>Ecdysozoa</taxon>
        <taxon>Arthropoda</taxon>
        <taxon>Hexapoda</taxon>
        <taxon>Insecta</taxon>
        <taxon>Pterygota</taxon>
        <taxon>Neoptera</taxon>
        <taxon>Endopterygota</taxon>
        <taxon>Hymenoptera</taxon>
        <taxon>Apocrita</taxon>
        <taxon>Aculeata</taxon>
        <taxon>Apoidea</taxon>
        <taxon>Anthophila</taxon>
        <taxon>Apidae</taxon>
        <taxon>Heterotrigona</taxon>
    </lineage>
</organism>
<evidence type="ECO:0000313" key="2">
    <source>
        <dbReference type="Proteomes" id="UP000752696"/>
    </source>
</evidence>
<accession>A0A6V7HL52</accession>
<keyword evidence="2" id="KW-1185">Reference proteome</keyword>